<gene>
    <name evidence="2" type="ORF">QU38_00045</name>
</gene>
<evidence type="ECO:0000313" key="3">
    <source>
        <dbReference type="Proteomes" id="UP000032274"/>
    </source>
</evidence>
<proteinExistence type="predicted"/>
<feature type="region of interest" description="Disordered" evidence="1">
    <location>
        <begin position="106"/>
        <end position="126"/>
    </location>
</feature>
<reference evidence="2 3" key="1">
    <citation type="submission" date="2015-01" db="EMBL/GenBank/DDBJ databases">
        <title>Characterization of Swiss Staphylococcus aureus strains involved in food poisoning.</title>
        <authorList>
            <person name="Crovadore J."/>
            <person name="Chablais R."/>
            <person name="Tonacini J."/>
            <person name="Schnyder B."/>
            <person name="Lefort F."/>
        </authorList>
    </citation>
    <scope>NUCLEOTIDE SEQUENCE [LARGE SCALE GENOMIC DNA]</scope>
    <source>
        <strain evidence="2 3">SA-120</strain>
    </source>
</reference>
<feature type="region of interest" description="Disordered" evidence="1">
    <location>
        <begin position="44"/>
        <end position="79"/>
    </location>
</feature>
<dbReference type="EMBL" id="JXIG01000013">
    <property type="protein sequence ID" value="KIU01742.1"/>
    <property type="molecule type" value="Genomic_DNA"/>
</dbReference>
<comment type="caution">
    <text evidence="2">The sequence shown here is derived from an EMBL/GenBank/DDBJ whole genome shotgun (WGS) entry which is preliminary data.</text>
</comment>
<evidence type="ECO:0000256" key="1">
    <source>
        <dbReference type="SAM" id="MobiDB-lite"/>
    </source>
</evidence>
<dbReference type="AlphaFoldDB" id="A0AA40MJU9"/>
<accession>A0AA40MJU9</accession>
<feature type="non-terminal residue" evidence="2">
    <location>
        <position position="1"/>
    </location>
</feature>
<protein>
    <submittedName>
        <fullName evidence="2">Uncharacterized protein</fullName>
    </submittedName>
</protein>
<name>A0AA40MJU9_STAAU</name>
<organism evidence="2 3">
    <name type="scientific">Staphylococcus aureus</name>
    <dbReference type="NCBI Taxonomy" id="1280"/>
    <lineage>
        <taxon>Bacteria</taxon>
        <taxon>Bacillati</taxon>
        <taxon>Bacillota</taxon>
        <taxon>Bacilli</taxon>
        <taxon>Bacillales</taxon>
        <taxon>Staphylococcaceae</taxon>
        <taxon>Staphylococcus</taxon>
    </lineage>
</organism>
<sequence>AGERQHREDERPAREGERAQVEHDEGALFLLVVDDVQGVEHRLHGGVRAPEGEREAGEEGQAQGAASLGGDALPLLADDVDGAGGQHALERGEVLVDDLHVGEEAVAGDERRDRREERQQRVEGHA</sequence>
<evidence type="ECO:0000313" key="2">
    <source>
        <dbReference type="EMBL" id="KIU01742.1"/>
    </source>
</evidence>
<feature type="non-terminal residue" evidence="2">
    <location>
        <position position="126"/>
    </location>
</feature>
<dbReference type="Proteomes" id="UP000032274">
    <property type="component" value="Unassembled WGS sequence"/>
</dbReference>
<feature type="compositionally biased region" description="Low complexity" evidence="1">
    <location>
        <begin position="59"/>
        <end position="77"/>
    </location>
</feature>
<feature type="region of interest" description="Disordered" evidence="1">
    <location>
        <begin position="1"/>
        <end position="22"/>
    </location>
</feature>